<proteinExistence type="inferred from homology"/>
<feature type="region of interest" description="Disordered" evidence="4">
    <location>
        <begin position="97"/>
        <end position="128"/>
    </location>
</feature>
<dbReference type="EMBL" id="VEPZ02001184">
    <property type="protein sequence ID" value="KAE8688639.1"/>
    <property type="molecule type" value="Genomic_DNA"/>
</dbReference>
<accession>A0A6A2ZB55</accession>
<organism evidence="6 7">
    <name type="scientific">Hibiscus syriacus</name>
    <name type="common">Rose of Sharon</name>
    <dbReference type="NCBI Taxonomy" id="106335"/>
    <lineage>
        <taxon>Eukaryota</taxon>
        <taxon>Viridiplantae</taxon>
        <taxon>Streptophyta</taxon>
        <taxon>Embryophyta</taxon>
        <taxon>Tracheophyta</taxon>
        <taxon>Spermatophyta</taxon>
        <taxon>Magnoliopsida</taxon>
        <taxon>eudicotyledons</taxon>
        <taxon>Gunneridae</taxon>
        <taxon>Pentapetalae</taxon>
        <taxon>rosids</taxon>
        <taxon>malvids</taxon>
        <taxon>Malvales</taxon>
        <taxon>Malvaceae</taxon>
        <taxon>Malvoideae</taxon>
        <taxon>Hibiscus</taxon>
    </lineage>
</organism>
<comment type="similarity">
    <text evidence="2">Belongs to the BRX family.</text>
</comment>
<evidence type="ECO:0000313" key="6">
    <source>
        <dbReference type="EMBL" id="KAE8688639.1"/>
    </source>
</evidence>
<dbReference type="GO" id="GO:0005634">
    <property type="term" value="C:nucleus"/>
    <property type="evidence" value="ECO:0007669"/>
    <property type="project" value="UniProtKB-SubCell"/>
</dbReference>
<reference evidence="6" key="1">
    <citation type="submission" date="2019-09" db="EMBL/GenBank/DDBJ databases">
        <title>Draft genome information of white flower Hibiscus syriacus.</title>
        <authorList>
            <person name="Kim Y.-M."/>
        </authorList>
    </citation>
    <scope>NUCLEOTIDE SEQUENCE [LARGE SCALE GENOMIC DNA]</scope>
    <source>
        <strain evidence="6">YM2019G1</strain>
    </source>
</reference>
<dbReference type="InterPro" id="IPR013591">
    <property type="entry name" value="Brevis_radix_dom"/>
</dbReference>
<dbReference type="Proteomes" id="UP000436088">
    <property type="component" value="Unassembled WGS sequence"/>
</dbReference>
<sequence length="381" mass="42896">MEEDDDPKEWVAQVEPGILITFFLLPEGGNDLKRIRFSSDALLALEFDIEGFSLLDCHCMWCCREMFDKWQAQRCWAENYDKVMKLYNVQRFNRQAVPLPTPPGSEDKVSRTESAKESPVIPPLNNERPHNFVQPTGTGYFHQIPWIIILCNRINTMTQLHLLRHQNFPALPESRLRHHQSMALVGLVHQGRQIGLKSSLSVMQVTWKMNGLNRMNQGFTSLLEHFQAALKSLDLSDSAEKGLEKCMQGCGGKKTEPGYKNTTFIVTPKKSDSPAAADAEELDSETAKLQDKFSQIILLPILLQGYSRSKILPSYLAYDPQAGNDFQYFWTYKRGQGLASHEEITPLNTHAAYNNATGAAAATACTAATDSLFIHLESTID</sequence>
<gene>
    <name evidence="6" type="ORF">F3Y22_tig00110962pilonHSYRG00095</name>
</gene>
<keyword evidence="3" id="KW-0539">Nucleus</keyword>
<evidence type="ECO:0000256" key="1">
    <source>
        <dbReference type="ARBA" id="ARBA00004123"/>
    </source>
</evidence>
<comment type="subcellular location">
    <subcellularLocation>
        <location evidence="1">Nucleus</location>
    </subcellularLocation>
</comment>
<comment type="caution">
    <text evidence="6">The sequence shown here is derived from an EMBL/GenBank/DDBJ whole genome shotgun (WGS) entry which is preliminary data.</text>
</comment>
<evidence type="ECO:0000256" key="4">
    <source>
        <dbReference type="SAM" id="MobiDB-lite"/>
    </source>
</evidence>
<dbReference type="AlphaFoldDB" id="A0A6A2ZB55"/>
<feature type="compositionally biased region" description="Basic and acidic residues" evidence="4">
    <location>
        <begin position="105"/>
        <end position="116"/>
    </location>
</feature>
<evidence type="ECO:0000313" key="7">
    <source>
        <dbReference type="Proteomes" id="UP000436088"/>
    </source>
</evidence>
<dbReference type="InterPro" id="IPR044532">
    <property type="entry name" value="BRX-like"/>
</dbReference>
<evidence type="ECO:0000256" key="3">
    <source>
        <dbReference type="ARBA" id="ARBA00023242"/>
    </source>
</evidence>
<protein>
    <submittedName>
        <fullName evidence="6">Protein Brevis radix-like 1</fullName>
    </submittedName>
</protein>
<dbReference type="PROSITE" id="PS51514">
    <property type="entry name" value="BRX"/>
    <property type="match status" value="1"/>
</dbReference>
<dbReference type="PANTHER" id="PTHR46058:SF2">
    <property type="entry name" value="PROTEIN BREVIS RADIX-LIKE 3"/>
    <property type="match status" value="1"/>
</dbReference>
<dbReference type="Pfam" id="PF08381">
    <property type="entry name" value="BRX"/>
    <property type="match status" value="1"/>
</dbReference>
<dbReference type="PANTHER" id="PTHR46058">
    <property type="entry name" value="PROTEIN BREVIS RADIX-LIKE 1"/>
    <property type="match status" value="1"/>
</dbReference>
<evidence type="ECO:0000256" key="2">
    <source>
        <dbReference type="ARBA" id="ARBA00009057"/>
    </source>
</evidence>
<feature type="domain" description="BRX" evidence="5">
    <location>
        <begin position="8"/>
        <end position="88"/>
    </location>
</feature>
<keyword evidence="7" id="KW-1185">Reference proteome</keyword>
<evidence type="ECO:0000259" key="5">
    <source>
        <dbReference type="PROSITE" id="PS51514"/>
    </source>
</evidence>
<name>A0A6A2ZB55_HIBSY</name>